<proteinExistence type="predicted"/>
<sequence length="504" mass="56456">MEIPLHNRFTPLVLAPGGGAPGPSGLCTLEVGEPGGPGGVTQPPIRLPKRNPRRQVRVEINPMSVKELQRHGLAWAGSLACPPAFSPPPPDTTHTVHSNAEVSGGLANRDQTSAIQPSSSTLVPLVVTYLENLRSLMPAIKRNFRGAGEEWLESNDRWTVGQRKRAEKIWIHLFKTTIPTDGMEDEDEGGAPREEDQEGSQLTGAKHKRVTVPSARGDSRPRHKQQTSRMRGTRHVRADRGAHHSDGRRLGLQLRRDTHHHASEANASGRRLGLQLSVHIHHHASGANASEANASVAEAHVAIPGCDRGFHSHRVLAELHRACPPADRWTLSGRRSTNPRRKKNIIIIQKEYQTTETLTDAARRRMVNILVALIIDKHGYHPTKAIREDYAHGIVVMFPKGLKWDLFFKPNVIKEAKQLTSTPELRRLVHLEDHLRNQPGRQPYLLVVWQQKSKIDRFYITVDKRLIPCKANRSLWAFDELFKAHFLFNFSYDVAHPTHSCSSV</sequence>
<dbReference type="EMBL" id="VOFY01000004">
    <property type="protein sequence ID" value="KAA8593160.1"/>
    <property type="molecule type" value="Genomic_DNA"/>
</dbReference>
<dbReference type="AlphaFoldDB" id="A0A5J5DIV9"/>
<accession>A0A5J5DIV9</accession>
<feature type="region of interest" description="Disordered" evidence="1">
    <location>
        <begin position="180"/>
        <end position="250"/>
    </location>
</feature>
<comment type="caution">
    <text evidence="2">The sequence shown here is derived from an EMBL/GenBank/DDBJ whole genome shotgun (WGS) entry which is preliminary data.</text>
</comment>
<keyword evidence="3" id="KW-1185">Reference proteome</keyword>
<protein>
    <submittedName>
        <fullName evidence="2">Uncharacterized protein</fullName>
    </submittedName>
</protein>
<dbReference type="Proteomes" id="UP000327493">
    <property type="component" value="Chromosome 4"/>
</dbReference>
<dbReference type="PANTHER" id="PTHR31025">
    <property type="entry name" value="SI:CH211-196P9.1-RELATED"/>
    <property type="match status" value="1"/>
</dbReference>
<name>A0A5J5DIV9_9PERO</name>
<evidence type="ECO:0000313" key="2">
    <source>
        <dbReference type="EMBL" id="KAA8593160.1"/>
    </source>
</evidence>
<dbReference type="PANTHER" id="PTHR31025:SF29">
    <property type="entry name" value="SI:CH211-196P9.1"/>
    <property type="match status" value="1"/>
</dbReference>
<feature type="compositionally biased region" description="Basic and acidic residues" evidence="1">
    <location>
        <begin position="236"/>
        <end position="250"/>
    </location>
</feature>
<organism evidence="2 3">
    <name type="scientific">Etheostoma spectabile</name>
    <name type="common">orangethroat darter</name>
    <dbReference type="NCBI Taxonomy" id="54343"/>
    <lineage>
        <taxon>Eukaryota</taxon>
        <taxon>Metazoa</taxon>
        <taxon>Chordata</taxon>
        <taxon>Craniata</taxon>
        <taxon>Vertebrata</taxon>
        <taxon>Euteleostomi</taxon>
        <taxon>Actinopterygii</taxon>
        <taxon>Neopterygii</taxon>
        <taxon>Teleostei</taxon>
        <taxon>Neoteleostei</taxon>
        <taxon>Acanthomorphata</taxon>
        <taxon>Eupercaria</taxon>
        <taxon>Perciformes</taxon>
        <taxon>Percoidei</taxon>
        <taxon>Percidae</taxon>
        <taxon>Etheostomatinae</taxon>
        <taxon>Etheostoma</taxon>
    </lineage>
</organism>
<evidence type="ECO:0000256" key="1">
    <source>
        <dbReference type="SAM" id="MobiDB-lite"/>
    </source>
</evidence>
<reference evidence="2 3" key="1">
    <citation type="submission" date="2019-08" db="EMBL/GenBank/DDBJ databases">
        <title>A chromosome-level genome assembly, high-density linkage maps, and genome scans reveal the genomic architecture of hybrid incompatibilities underlying speciation via character displacement in darters (Percidae: Etheostominae).</title>
        <authorList>
            <person name="Moran R.L."/>
            <person name="Catchen J.M."/>
            <person name="Fuller R.C."/>
        </authorList>
    </citation>
    <scope>NUCLEOTIDE SEQUENCE [LARGE SCALE GENOMIC DNA]</scope>
    <source>
        <strain evidence="2">EspeVRDwgs_2016</strain>
        <tissue evidence="2">Muscle</tissue>
    </source>
</reference>
<gene>
    <name evidence="2" type="ORF">FQN60_009276</name>
</gene>
<feature type="compositionally biased region" description="Basic residues" evidence="1">
    <location>
        <begin position="221"/>
        <end position="235"/>
    </location>
</feature>
<evidence type="ECO:0000313" key="3">
    <source>
        <dbReference type="Proteomes" id="UP000327493"/>
    </source>
</evidence>